<accession>A0A3S6QX63</accession>
<organism evidence="1 2">
    <name type="scientific">Liquorilactobacillus nagelii</name>
    <dbReference type="NCBI Taxonomy" id="82688"/>
    <lineage>
        <taxon>Bacteria</taxon>
        <taxon>Bacillati</taxon>
        <taxon>Bacillota</taxon>
        <taxon>Bacilli</taxon>
        <taxon>Lactobacillales</taxon>
        <taxon>Lactobacillaceae</taxon>
        <taxon>Liquorilactobacillus</taxon>
    </lineage>
</organism>
<dbReference type="InterPro" id="IPR021144">
    <property type="entry name" value="UPF0597"/>
</dbReference>
<dbReference type="GO" id="GO:0019450">
    <property type="term" value="P:L-cysteine catabolic process to pyruvate"/>
    <property type="evidence" value="ECO:0007669"/>
    <property type="project" value="TreeGrafter"/>
</dbReference>
<evidence type="ECO:0008006" key="3">
    <source>
        <dbReference type="Google" id="ProtNLM"/>
    </source>
</evidence>
<reference evidence="1 2" key="1">
    <citation type="submission" date="2016-11" db="EMBL/GenBank/DDBJ databases">
        <title>Interaction between Lactobacillus species and yeast in water kefir.</title>
        <authorList>
            <person name="Behr J."/>
            <person name="Xu D."/>
            <person name="Vogel R.F."/>
        </authorList>
    </citation>
    <scope>NUCLEOTIDE SEQUENCE [LARGE SCALE GENOMIC DNA]</scope>
    <source>
        <strain evidence="1 2">TMW 1.1827</strain>
    </source>
</reference>
<dbReference type="PANTHER" id="PTHR30501">
    <property type="entry name" value="UPF0597 PROTEIN YHAM"/>
    <property type="match status" value="1"/>
</dbReference>
<dbReference type="KEGG" id="lng:BSQ50_08780"/>
<keyword evidence="2" id="KW-1185">Reference proteome</keyword>
<evidence type="ECO:0000313" key="2">
    <source>
        <dbReference type="Proteomes" id="UP000324497"/>
    </source>
</evidence>
<dbReference type="PANTHER" id="PTHR30501:SF2">
    <property type="entry name" value="UPF0597 PROTEIN YHAM"/>
    <property type="match status" value="1"/>
</dbReference>
<evidence type="ECO:0000313" key="1">
    <source>
        <dbReference type="EMBL" id="AUJ32618.1"/>
    </source>
</evidence>
<gene>
    <name evidence="1" type="ORF">BSQ50_08780</name>
</gene>
<protein>
    <recommendedName>
        <fullName evidence="3">Serine dehydratase-like alpha subunit domain-containing protein</fullName>
    </recommendedName>
</protein>
<dbReference type="AlphaFoldDB" id="A0A3S6QX63"/>
<dbReference type="GO" id="GO:0080146">
    <property type="term" value="F:L-cysteine desulfhydrase activity"/>
    <property type="evidence" value="ECO:0007669"/>
    <property type="project" value="TreeGrafter"/>
</dbReference>
<dbReference type="Proteomes" id="UP000324497">
    <property type="component" value="Chromosome"/>
</dbReference>
<proteinExistence type="predicted"/>
<sequence length="257" mass="27453">MPAIDETNEKMFLKALKKGVVPATGCTEPVAVALAAAKAMVYLDHEPIKQIMVKVSPNVMKNALAVMVPGVGEPGLLIAAAAGALTGDSSAGLSVIATIPRQKVPAIKELAHSGKIRAQVASVADDLYVEVMVQTRVDKVTVRIAGGHTNIYEIEKNQDFIFKKTRPATHQVSEINHFLQQTSLATIWKFATTVDLAKIMFMEQAGRLNMALAQAGLQHDYGIAVGNHLKTATTGDLEQKIVAYSAPVAGLTVRCQE</sequence>
<name>A0A3S6QX63_9LACO</name>
<dbReference type="EMBL" id="CP018180">
    <property type="protein sequence ID" value="AUJ32618.1"/>
    <property type="molecule type" value="Genomic_DNA"/>
</dbReference>
<dbReference type="RefSeq" id="WP_148126916.1">
    <property type="nucleotide sequence ID" value="NZ_CP018180.1"/>
</dbReference>